<gene>
    <name evidence="1" type="ORF">T190423A01A_130075</name>
</gene>
<evidence type="ECO:0000313" key="2">
    <source>
        <dbReference type="Proteomes" id="UP001497527"/>
    </source>
</evidence>
<organism evidence="1 2">
    <name type="scientific">Tenacibaculum polynesiense</name>
    <dbReference type="NCBI Taxonomy" id="3137857"/>
    <lineage>
        <taxon>Bacteria</taxon>
        <taxon>Pseudomonadati</taxon>
        <taxon>Bacteroidota</taxon>
        <taxon>Flavobacteriia</taxon>
        <taxon>Flavobacteriales</taxon>
        <taxon>Flavobacteriaceae</taxon>
        <taxon>Tenacibaculum</taxon>
    </lineage>
</organism>
<reference evidence="1 2" key="1">
    <citation type="submission" date="2024-05" db="EMBL/GenBank/DDBJ databases">
        <authorList>
            <person name="Duchaud E."/>
        </authorList>
    </citation>
    <scope>NUCLEOTIDE SEQUENCE [LARGE SCALE GENOMIC DNA]</scope>
    <source>
        <strain evidence="1">Ena-SAMPLE-TAB-13-05-2024-13:56:06:370-140308</strain>
    </source>
</reference>
<name>A0ABP1ESD4_9FLAO</name>
<sequence length="138" mass="16058">MKLATISCVLIIVLNSCITQKNISVKDIAGSWSLVSDFNGEMRLKKKLFNNTTFFNFEEDGTVVLKNKEKRKLEDFKKESGKQIVRCYFDLFSSVYKERIGNWKIDTDTLFIDLKSKETLTFEITYLDSKFLDLSILK</sequence>
<proteinExistence type="predicted"/>
<dbReference type="RefSeq" id="WP_348714159.1">
    <property type="nucleotide sequence ID" value="NZ_CAXJIO010000004.1"/>
</dbReference>
<keyword evidence="2" id="KW-1185">Reference proteome</keyword>
<accession>A0ABP1ESD4</accession>
<comment type="caution">
    <text evidence="1">The sequence shown here is derived from an EMBL/GenBank/DDBJ whole genome shotgun (WGS) entry which is preliminary data.</text>
</comment>
<evidence type="ECO:0000313" key="1">
    <source>
        <dbReference type="EMBL" id="CAL2101395.1"/>
    </source>
</evidence>
<dbReference type="EMBL" id="CAXJIO010000004">
    <property type="protein sequence ID" value="CAL2101395.1"/>
    <property type="molecule type" value="Genomic_DNA"/>
</dbReference>
<evidence type="ECO:0008006" key="3">
    <source>
        <dbReference type="Google" id="ProtNLM"/>
    </source>
</evidence>
<protein>
    <recommendedName>
        <fullName evidence="3">Lipocalin-like domain-containing protein</fullName>
    </recommendedName>
</protein>
<dbReference type="Proteomes" id="UP001497527">
    <property type="component" value="Unassembled WGS sequence"/>
</dbReference>